<feature type="transmembrane region" description="Helical" evidence="7">
    <location>
        <begin position="292"/>
        <end position="313"/>
    </location>
</feature>
<keyword evidence="2" id="KW-0813">Transport</keyword>
<feature type="transmembrane region" description="Helical" evidence="7">
    <location>
        <begin position="161"/>
        <end position="183"/>
    </location>
</feature>
<gene>
    <name evidence="8" type="ORF">B1757_09990</name>
</gene>
<evidence type="ECO:0000313" key="8">
    <source>
        <dbReference type="EMBL" id="PKY10470.1"/>
    </source>
</evidence>
<dbReference type="PANTHER" id="PTHR42770">
    <property type="entry name" value="AMINO ACID TRANSPORTER-RELATED"/>
    <property type="match status" value="1"/>
</dbReference>
<dbReference type="FunCoup" id="A0A2I1DKS2">
    <property type="interactions" value="66"/>
</dbReference>
<keyword evidence="6 7" id="KW-0472">Membrane</keyword>
<reference evidence="8 9" key="1">
    <citation type="submission" date="2017-03" db="EMBL/GenBank/DDBJ databases">
        <title>Draft genime sequence of the acidophilic sulfur-oxidizing bacterium Acidithiobacillus sp. SH, isolated from seawater.</title>
        <authorList>
            <person name="Sharmin S."/>
            <person name="Tokuhisa M."/>
            <person name="Kanao T."/>
            <person name="Kamimura K."/>
        </authorList>
    </citation>
    <scope>NUCLEOTIDE SEQUENCE [LARGE SCALE GENOMIC DNA]</scope>
    <source>
        <strain evidence="8 9">SH</strain>
    </source>
</reference>
<dbReference type="AlphaFoldDB" id="A0A2I1DKS2"/>
<dbReference type="PANTHER" id="PTHR42770:SF15">
    <property type="entry name" value="GLUTAMATE_GAMMA-AMINOBUTYRATE ANTIPORTER-RELATED"/>
    <property type="match status" value="1"/>
</dbReference>
<dbReference type="OrthoDB" id="9762947at2"/>
<dbReference type="GO" id="GO:0022857">
    <property type="term" value="F:transmembrane transporter activity"/>
    <property type="evidence" value="ECO:0007669"/>
    <property type="project" value="InterPro"/>
</dbReference>
<accession>A0A2I1DKS2</accession>
<feature type="transmembrane region" description="Helical" evidence="7">
    <location>
        <begin position="368"/>
        <end position="392"/>
    </location>
</feature>
<feature type="transmembrane region" description="Helical" evidence="7">
    <location>
        <begin position="445"/>
        <end position="465"/>
    </location>
</feature>
<evidence type="ECO:0000256" key="4">
    <source>
        <dbReference type="ARBA" id="ARBA00022692"/>
    </source>
</evidence>
<feature type="transmembrane region" description="Helical" evidence="7">
    <location>
        <begin position="50"/>
        <end position="74"/>
    </location>
</feature>
<keyword evidence="4 7" id="KW-0812">Transmembrane</keyword>
<keyword evidence="5 7" id="KW-1133">Transmembrane helix</keyword>
<organism evidence="8 9">
    <name type="scientific">Acidithiobacillus marinus</name>
    <dbReference type="NCBI Taxonomy" id="187490"/>
    <lineage>
        <taxon>Bacteria</taxon>
        <taxon>Pseudomonadati</taxon>
        <taxon>Pseudomonadota</taxon>
        <taxon>Acidithiobacillia</taxon>
        <taxon>Acidithiobacillales</taxon>
        <taxon>Acidithiobacillaceae</taxon>
        <taxon>Acidithiobacillus</taxon>
    </lineage>
</organism>
<dbReference type="InterPro" id="IPR002293">
    <property type="entry name" value="AA/rel_permease1"/>
</dbReference>
<dbReference type="GO" id="GO:0005886">
    <property type="term" value="C:plasma membrane"/>
    <property type="evidence" value="ECO:0007669"/>
    <property type="project" value="UniProtKB-SubCell"/>
</dbReference>
<dbReference type="InParanoid" id="A0A2I1DKS2"/>
<evidence type="ECO:0000256" key="5">
    <source>
        <dbReference type="ARBA" id="ARBA00022989"/>
    </source>
</evidence>
<keyword evidence="9" id="KW-1185">Reference proteome</keyword>
<dbReference type="Gene3D" id="1.20.1740.10">
    <property type="entry name" value="Amino acid/polyamine transporter I"/>
    <property type="match status" value="1"/>
</dbReference>
<evidence type="ECO:0000313" key="9">
    <source>
        <dbReference type="Proteomes" id="UP000234329"/>
    </source>
</evidence>
<dbReference type="Proteomes" id="UP000234329">
    <property type="component" value="Unassembled WGS sequence"/>
</dbReference>
<feature type="transmembrane region" description="Helical" evidence="7">
    <location>
        <begin position="129"/>
        <end position="149"/>
    </location>
</feature>
<feature type="transmembrane region" description="Helical" evidence="7">
    <location>
        <begin position="413"/>
        <end position="433"/>
    </location>
</feature>
<dbReference type="RefSeq" id="WP_143484242.1">
    <property type="nucleotide sequence ID" value="NZ_MXAV01000036.1"/>
</dbReference>
<evidence type="ECO:0000256" key="2">
    <source>
        <dbReference type="ARBA" id="ARBA00022448"/>
    </source>
</evidence>
<feature type="transmembrane region" description="Helical" evidence="7">
    <location>
        <begin position="209"/>
        <end position="229"/>
    </location>
</feature>
<dbReference type="PIRSF" id="PIRSF006060">
    <property type="entry name" value="AA_transporter"/>
    <property type="match status" value="1"/>
</dbReference>
<protein>
    <submittedName>
        <fullName evidence="8">Amino acid transporter</fullName>
    </submittedName>
</protein>
<keyword evidence="3" id="KW-1003">Cell membrane</keyword>
<name>A0A2I1DKS2_9PROT</name>
<comment type="caution">
    <text evidence="8">The sequence shown here is derived from an EMBL/GenBank/DDBJ whole genome shotgun (WGS) entry which is preliminary data.</text>
</comment>
<feature type="transmembrane region" description="Helical" evidence="7">
    <location>
        <begin position="241"/>
        <end position="265"/>
    </location>
</feature>
<feature type="transmembrane region" description="Helical" evidence="7">
    <location>
        <begin position="21"/>
        <end position="38"/>
    </location>
</feature>
<dbReference type="InterPro" id="IPR050367">
    <property type="entry name" value="APC_superfamily"/>
</dbReference>
<comment type="subcellular location">
    <subcellularLocation>
        <location evidence="1">Cell membrane</location>
        <topology evidence="1">Multi-pass membrane protein</topology>
    </subcellularLocation>
</comment>
<feature type="transmembrane region" description="Helical" evidence="7">
    <location>
        <begin position="344"/>
        <end position="362"/>
    </location>
</feature>
<evidence type="ECO:0000256" key="3">
    <source>
        <dbReference type="ARBA" id="ARBA00022475"/>
    </source>
</evidence>
<evidence type="ECO:0000256" key="7">
    <source>
        <dbReference type="SAM" id="Phobius"/>
    </source>
</evidence>
<sequence length="478" mass="51310">MHSSQNKSHASQEKPQKTLGVLTLTLMTAALFLTLRNMPMMAATGLQMVFFNLVTVFAFLIPIALVSAELATAWPKNGVFHWVEEAFGTRWGLSAVWLQWVQSLFGITSILSYVAASLSYAFAPALAHNRYFIVAVILAVYWLATFANFRGTRASGLISSICLSAGVLLPSTVLIGLAGLYLAQGGPLQLNLASVLGNWLPLAHSSHSLVLFLSFIFGVVGIEVSATHAREVRNVRRNYPIAVFSAAILGFLITLLGGLAVAVVIPKSRLDLVSGAVQALQGLFDTYDLSPLLPLTALLVALGAAGQVSTWVVGPIKGIWAAGCSGNLPPVLQATNTRGVPRNLLVLQALAMSLVALVFVLAPSINTAFLLLTSAAVVLYCAMYLMLFAAAIRLRYTEPDTPRPYRVPGGQRWGLWLVAGIGFITTLACLLIGLLPPGAGIDEIFYAPGMLAVLGVMLLLPSLLYRWRRPEWMQAPRT</sequence>
<evidence type="ECO:0000256" key="6">
    <source>
        <dbReference type="ARBA" id="ARBA00023136"/>
    </source>
</evidence>
<evidence type="ECO:0000256" key="1">
    <source>
        <dbReference type="ARBA" id="ARBA00004651"/>
    </source>
</evidence>
<dbReference type="Pfam" id="PF13520">
    <property type="entry name" value="AA_permease_2"/>
    <property type="match status" value="1"/>
</dbReference>
<proteinExistence type="predicted"/>
<feature type="transmembrane region" description="Helical" evidence="7">
    <location>
        <begin position="95"/>
        <end position="123"/>
    </location>
</feature>
<dbReference type="EMBL" id="MXAV01000036">
    <property type="protein sequence ID" value="PKY10470.1"/>
    <property type="molecule type" value="Genomic_DNA"/>
</dbReference>